<dbReference type="EMBL" id="CP060791">
    <property type="protein sequence ID" value="QVE49498.1"/>
    <property type="molecule type" value="Genomic_DNA"/>
</dbReference>
<evidence type="ECO:0000313" key="3">
    <source>
        <dbReference type="EMBL" id="QVE49498.1"/>
    </source>
</evidence>
<dbReference type="PANTHER" id="PTHR33734:SF22">
    <property type="entry name" value="MEMBRANE-BOUND LYTIC MUREIN TRANSGLYCOSYLASE D"/>
    <property type="match status" value="1"/>
</dbReference>
<gene>
    <name evidence="3" type="ORF">H9Q19_02210</name>
</gene>
<keyword evidence="1" id="KW-0175">Coiled coil</keyword>
<sequence length="206" mass="23031">MHVNYKLLFYCGLWLPLGIMLPMDAAGGKTPSIQTVLAEVEDASAKLLCHEAEIQILVDRIDEQDGKIQRLSSVKPESLTKQIQQLEIEQKTLAKTVAVLTASVKDIQATLNNKLQEIQKDHKTLSQDIRLLRRSLLALVDGSPPETYTDFSDEVPAHIHIVRPGETLGKIAAKYKIPISELKKLNKLNSDVIYANQKLCLPENKK</sequence>
<proteinExistence type="predicted"/>
<evidence type="ECO:0000259" key="2">
    <source>
        <dbReference type="PROSITE" id="PS51782"/>
    </source>
</evidence>
<dbReference type="CDD" id="cd00118">
    <property type="entry name" value="LysM"/>
    <property type="match status" value="1"/>
</dbReference>
<dbReference type="InterPro" id="IPR036779">
    <property type="entry name" value="LysM_dom_sf"/>
</dbReference>
<dbReference type="SUPFAM" id="SSF47655">
    <property type="entry name" value="STAT"/>
    <property type="match status" value="1"/>
</dbReference>
<dbReference type="Proteomes" id="UP000680625">
    <property type="component" value="Chromosome"/>
</dbReference>
<dbReference type="PANTHER" id="PTHR33734">
    <property type="entry name" value="LYSM DOMAIN-CONTAINING GPI-ANCHORED PROTEIN 2"/>
    <property type="match status" value="1"/>
</dbReference>
<keyword evidence="4" id="KW-1185">Reference proteome</keyword>
<organism evidence="3 4">
    <name type="scientific">Chlamydia crocodili</name>
    <dbReference type="NCBI Taxonomy" id="2766982"/>
    <lineage>
        <taxon>Bacteria</taxon>
        <taxon>Pseudomonadati</taxon>
        <taxon>Chlamydiota</taxon>
        <taxon>Chlamydiia</taxon>
        <taxon>Chlamydiales</taxon>
        <taxon>Chlamydiaceae</taxon>
        <taxon>Chlamydia/Chlamydophila group</taxon>
        <taxon>Chlamydia</taxon>
    </lineage>
</organism>
<name>A0ABX8CER4_9CHLA</name>
<evidence type="ECO:0000313" key="4">
    <source>
        <dbReference type="Proteomes" id="UP000680625"/>
    </source>
</evidence>
<dbReference type="SMART" id="SM00257">
    <property type="entry name" value="LysM"/>
    <property type="match status" value="1"/>
</dbReference>
<dbReference type="SUPFAM" id="SSF54106">
    <property type="entry name" value="LysM domain"/>
    <property type="match status" value="1"/>
</dbReference>
<dbReference type="InterPro" id="IPR015988">
    <property type="entry name" value="STAT_TF_CC"/>
</dbReference>
<evidence type="ECO:0000256" key="1">
    <source>
        <dbReference type="SAM" id="Coils"/>
    </source>
</evidence>
<feature type="domain" description="LysM" evidence="2">
    <location>
        <begin position="158"/>
        <end position="201"/>
    </location>
</feature>
<dbReference type="PROSITE" id="PS51782">
    <property type="entry name" value="LYSM"/>
    <property type="match status" value="1"/>
</dbReference>
<accession>A0ABX8CER4</accession>
<dbReference type="Pfam" id="PF01476">
    <property type="entry name" value="LysM"/>
    <property type="match status" value="1"/>
</dbReference>
<protein>
    <submittedName>
        <fullName evidence="3">LysM peptidoglycan-binding domain-containing protein</fullName>
    </submittedName>
</protein>
<feature type="coiled-coil region" evidence="1">
    <location>
        <begin position="108"/>
        <end position="135"/>
    </location>
</feature>
<dbReference type="Gene3D" id="3.10.350.10">
    <property type="entry name" value="LysM domain"/>
    <property type="match status" value="1"/>
</dbReference>
<dbReference type="InterPro" id="IPR018392">
    <property type="entry name" value="LysM"/>
</dbReference>
<reference evidence="3 4" key="1">
    <citation type="submission" date="2020-08" db="EMBL/GenBank/DDBJ databases">
        <title>Isolation and characterization of novel Chlamydia from Siamese crocodiles (Crocodylus siamensis).</title>
        <authorList>
            <person name="Sariya L."/>
        </authorList>
    </citation>
    <scope>NUCLEOTIDE SEQUENCE [LARGE SCALE GENOMIC DNA]</scope>
    <source>
        <strain evidence="3 4">No. 12</strain>
    </source>
</reference>